<gene>
    <name evidence="5" type="ORF">M0813_14894</name>
</gene>
<feature type="compositionally biased region" description="Basic and acidic residues" evidence="2">
    <location>
        <begin position="502"/>
        <end position="534"/>
    </location>
</feature>
<dbReference type="InterPro" id="IPR036305">
    <property type="entry name" value="RGS_sf"/>
</dbReference>
<dbReference type="InterPro" id="IPR044926">
    <property type="entry name" value="RGS_subdomain_2"/>
</dbReference>
<dbReference type="PRINTS" id="PR01301">
    <property type="entry name" value="RGSPROTEIN"/>
</dbReference>
<dbReference type="SUPFAM" id="SSF82185">
    <property type="entry name" value="Histone H3 K4-specific methyltransferase SET7/9 N-terminal domain"/>
    <property type="match status" value="1"/>
</dbReference>
<reference evidence="5" key="1">
    <citation type="submission" date="2022-08" db="EMBL/GenBank/DDBJ databases">
        <title>Novel sulfate-reducing endosymbionts in the free-living metamonad Anaeramoeba.</title>
        <authorList>
            <person name="Jerlstrom-Hultqvist J."/>
            <person name="Cepicka I."/>
            <person name="Gallot-Lavallee L."/>
            <person name="Salas-Leiva D."/>
            <person name="Curtis B.A."/>
            <person name="Zahonova K."/>
            <person name="Pipaliya S."/>
            <person name="Dacks J."/>
            <person name="Roger A.J."/>
        </authorList>
    </citation>
    <scope>NUCLEOTIDE SEQUENCE</scope>
    <source>
        <strain evidence="5">Schooner1</strain>
    </source>
</reference>
<feature type="domain" description="RGS" evidence="4">
    <location>
        <begin position="76"/>
        <end position="194"/>
    </location>
</feature>
<feature type="region of interest" description="Disordered" evidence="2">
    <location>
        <begin position="546"/>
        <end position="569"/>
    </location>
</feature>
<dbReference type="Gene3D" id="1.10.167.10">
    <property type="entry name" value="Regulator of G-protein Signalling 4, domain 2"/>
    <property type="match status" value="1"/>
</dbReference>
<evidence type="ECO:0000256" key="2">
    <source>
        <dbReference type="SAM" id="MobiDB-lite"/>
    </source>
</evidence>
<dbReference type="PANTHER" id="PTHR35001">
    <property type="entry name" value="COLLAGEN IV NC1 DOMAIN-CONTAINING PROTEIN"/>
    <property type="match status" value="1"/>
</dbReference>
<dbReference type="PROSITE" id="PS50010">
    <property type="entry name" value="DH_2"/>
    <property type="match status" value="1"/>
</dbReference>
<dbReference type="SUPFAM" id="SSF48097">
    <property type="entry name" value="Regulator of G-protein signaling, RGS"/>
    <property type="match status" value="1"/>
</dbReference>
<sequence length="1072" mass="120585">MSTLTPKKSFYFRGRRTKTLKSDEKQKNKNKNKTQEKKKKKSQKKSQKEIKKDNLDSKKRVVFPKGAHEDLAILGTFSFLISNKYSMSYFEQFLITQFSQENLEFWKQVNLYQNTFDLSERIICAKSIIEKFVIENSESQVNIDSMTRTDILSKYGKQNYPLTLFNKAEDEILKLMETDSFSRFKRSPLFKKLQQEWEGVLQGEKFQGPENERTKIFFELYNLEEAQIKTLDSFSENYIKIFTNWQQTQKKQSQENRTGEGLDTEKIFGNFIRLEKAHKNFYLDLQKRKTEWTWESLIGDCFLKFFPELRLAYLAFSSSLYECLLRLEKIISNNKDIQSEIQQGEWSELGSIKQTFESFVKLLTDWKQIFSKLIQITPQNHPDFRNIETFNESINKLILEVEQRNFIKSFFPNRTDFELLNREEILYIADGQIFTYNSDKSVIGETIKLLLFKKYLIFCFRIKQTSNPQFFMKKKTNITGVWCRKLQNMKKEDGGENVNVENKGKEKEKEKEKEIEKEKEKEKGKEIDQEKEKEKEIDKDKEIEIEIEKENEKENENKKETQNDENKVKLKENIEQDENLDNIPYEFFSPEFSIVLKIKKFKQFYSKLTECFKILTGQAVETFQNESRNVKFKFSNKMIYNGNLKNGKFIGKGKLKYPNNAVFEGMFKDNKRNGFGTLRYPSGALLYGNWLGQARPGQARPGQAGQAGQARPGQARQARPGQARPGQARPGQARPGQARPGQAGQAGRPGQARPGQARPQARPGQARPGQARLGQARPGQAGQARPGQARPGQARPGRPGQARPGQARPGQARPGQARPGQARPGQARLGQARPGQARPGQARPGQARPGQARPGQARPGQARPGQAGQARPGQARPGQARPGQAGQARPGQARPGQARPGQARPGQARPGQARPGQARARPGQARPGQARPGPGQARPGQARPGQARPGQARPGQARPGQARPGQARPGQARPGQASQARPGQAGQARPGQARPGQAGQARPGQARPGQARPGQARPGQARPGQAGQARPGQARPGQARPGQARPGQARPGQARLGQARPGQARPGQARPG</sequence>
<organism evidence="5 6">
    <name type="scientific">Anaeramoeba flamelloides</name>
    <dbReference type="NCBI Taxonomy" id="1746091"/>
    <lineage>
        <taxon>Eukaryota</taxon>
        <taxon>Metamonada</taxon>
        <taxon>Anaeramoebidae</taxon>
        <taxon>Anaeramoeba</taxon>
    </lineage>
</organism>
<evidence type="ECO:0008006" key="7">
    <source>
        <dbReference type="Google" id="ProtNLM"/>
    </source>
</evidence>
<dbReference type="Proteomes" id="UP001150062">
    <property type="component" value="Unassembled WGS sequence"/>
</dbReference>
<feature type="region of interest" description="Disordered" evidence="2">
    <location>
        <begin position="21"/>
        <end position="52"/>
    </location>
</feature>
<keyword evidence="6" id="KW-1185">Reference proteome</keyword>
<comment type="caution">
    <text evidence="5">The sequence shown here is derived from an EMBL/GenBank/DDBJ whole genome shotgun (WGS) entry which is preliminary data.</text>
</comment>
<evidence type="ECO:0000313" key="5">
    <source>
        <dbReference type="EMBL" id="KAJ6251539.1"/>
    </source>
</evidence>
<evidence type="ECO:0000259" key="3">
    <source>
        <dbReference type="PROSITE" id="PS50010"/>
    </source>
</evidence>
<dbReference type="Pfam" id="PF02493">
    <property type="entry name" value="MORN"/>
    <property type="match status" value="2"/>
</dbReference>
<dbReference type="InterPro" id="IPR035899">
    <property type="entry name" value="DBL_dom_sf"/>
</dbReference>
<dbReference type="PROSITE" id="PS50132">
    <property type="entry name" value="RGS"/>
    <property type="match status" value="1"/>
</dbReference>
<dbReference type="SUPFAM" id="SSF48065">
    <property type="entry name" value="DBL homology domain (DH-domain)"/>
    <property type="match status" value="1"/>
</dbReference>
<dbReference type="SMART" id="SM00698">
    <property type="entry name" value="MORN"/>
    <property type="match status" value="2"/>
</dbReference>
<evidence type="ECO:0000256" key="1">
    <source>
        <dbReference type="ARBA" id="ARBA00022737"/>
    </source>
</evidence>
<dbReference type="PANTHER" id="PTHR35001:SF3">
    <property type="entry name" value="RIBOSOME-BINDING PROTEIN 1"/>
    <property type="match status" value="1"/>
</dbReference>
<dbReference type="SMART" id="SM00325">
    <property type="entry name" value="RhoGEF"/>
    <property type="match status" value="1"/>
</dbReference>
<dbReference type="Gene3D" id="2.20.110.10">
    <property type="entry name" value="Histone H3 K4-specific methyltransferase SET7/9 N-terminal domain"/>
    <property type="match status" value="1"/>
</dbReference>
<keyword evidence="1" id="KW-0677">Repeat</keyword>
<dbReference type="Pfam" id="PF00615">
    <property type="entry name" value="RGS"/>
    <property type="match status" value="1"/>
</dbReference>
<protein>
    <recommendedName>
        <fullName evidence="7">RGS domain-containing protein</fullName>
    </recommendedName>
</protein>
<dbReference type="CDD" id="cd07440">
    <property type="entry name" value="RGS"/>
    <property type="match status" value="1"/>
</dbReference>
<feature type="compositionally biased region" description="Basic residues" evidence="2">
    <location>
        <begin position="28"/>
        <end position="45"/>
    </location>
</feature>
<dbReference type="Gene3D" id="1.20.900.10">
    <property type="entry name" value="Dbl homology (DH) domain"/>
    <property type="match status" value="1"/>
</dbReference>
<feature type="region of interest" description="Disordered" evidence="2">
    <location>
        <begin position="494"/>
        <end position="534"/>
    </location>
</feature>
<feature type="compositionally biased region" description="Low complexity" evidence="2">
    <location>
        <begin position="696"/>
        <end position="772"/>
    </location>
</feature>
<evidence type="ECO:0000259" key="4">
    <source>
        <dbReference type="PROSITE" id="PS50132"/>
    </source>
</evidence>
<dbReference type="InterPro" id="IPR000219">
    <property type="entry name" value="DH_dom"/>
</dbReference>
<dbReference type="InterPro" id="IPR003409">
    <property type="entry name" value="MORN"/>
</dbReference>
<proteinExistence type="predicted"/>
<accession>A0ABQ8Z3R0</accession>
<evidence type="ECO:0000313" key="6">
    <source>
        <dbReference type="Proteomes" id="UP001150062"/>
    </source>
</evidence>
<feature type="region of interest" description="Disordered" evidence="2">
    <location>
        <begin position="696"/>
        <end position="1072"/>
    </location>
</feature>
<dbReference type="EMBL" id="JAOAOG010000056">
    <property type="protein sequence ID" value="KAJ6251539.1"/>
    <property type="molecule type" value="Genomic_DNA"/>
</dbReference>
<feature type="domain" description="DH" evidence="3">
    <location>
        <begin position="212"/>
        <end position="404"/>
    </location>
</feature>
<dbReference type="SMART" id="SM00315">
    <property type="entry name" value="RGS"/>
    <property type="match status" value="1"/>
</dbReference>
<dbReference type="InterPro" id="IPR016137">
    <property type="entry name" value="RGS"/>
</dbReference>
<name>A0ABQ8Z3R0_9EUKA</name>